<dbReference type="InterPro" id="IPR001164">
    <property type="entry name" value="ArfGAP_dom"/>
</dbReference>
<keyword evidence="3 5" id="KW-0863">Zinc-finger</keyword>
<dbReference type="GO" id="GO:0008270">
    <property type="term" value="F:zinc ion binding"/>
    <property type="evidence" value="ECO:0007669"/>
    <property type="project" value="UniProtKB-KW"/>
</dbReference>
<keyword evidence="1" id="KW-0343">GTPase activation</keyword>
<protein>
    <recommendedName>
        <fullName evidence="7">Arf-GAP domain-containing protein</fullName>
    </recommendedName>
</protein>
<comment type="caution">
    <text evidence="8">The sequence shown here is derived from an EMBL/GenBank/DDBJ whole genome shotgun (WGS) entry which is preliminary data.</text>
</comment>
<dbReference type="CDD" id="cd08839">
    <property type="entry name" value="ArfGap_SMAP"/>
    <property type="match status" value="1"/>
</dbReference>
<dbReference type="AlphaFoldDB" id="A0A9Q0M1I1"/>
<evidence type="ECO:0000313" key="8">
    <source>
        <dbReference type="EMBL" id="KAJ6217545.1"/>
    </source>
</evidence>
<evidence type="ECO:0000256" key="3">
    <source>
        <dbReference type="ARBA" id="ARBA00022771"/>
    </source>
</evidence>
<evidence type="ECO:0000256" key="1">
    <source>
        <dbReference type="ARBA" id="ARBA00022468"/>
    </source>
</evidence>
<feature type="domain" description="Arf-GAP" evidence="7">
    <location>
        <begin position="19"/>
        <end position="137"/>
    </location>
</feature>
<feature type="compositionally biased region" description="Polar residues" evidence="6">
    <location>
        <begin position="170"/>
        <end position="207"/>
    </location>
</feature>
<name>A0A9Q0M1I1_BLOTA</name>
<dbReference type="PANTHER" id="PTHR45705:SF1">
    <property type="entry name" value="FI20236P1"/>
    <property type="match status" value="1"/>
</dbReference>
<feature type="compositionally biased region" description="Basic and acidic residues" evidence="6">
    <location>
        <begin position="246"/>
        <end position="272"/>
    </location>
</feature>
<dbReference type="Pfam" id="PF01412">
    <property type="entry name" value="ArfGap"/>
    <property type="match status" value="1"/>
</dbReference>
<keyword evidence="2" id="KW-0479">Metal-binding</keyword>
<dbReference type="PRINTS" id="PR00405">
    <property type="entry name" value="REVINTRACTNG"/>
</dbReference>
<reference evidence="8" key="1">
    <citation type="submission" date="2022-12" db="EMBL/GenBank/DDBJ databases">
        <title>Genome assemblies of Blomia tropicalis.</title>
        <authorList>
            <person name="Cui Y."/>
        </authorList>
    </citation>
    <scope>NUCLEOTIDE SEQUENCE</scope>
    <source>
        <tissue evidence="8">Adult mites</tissue>
    </source>
</reference>
<dbReference type="InterPro" id="IPR051718">
    <property type="entry name" value="ARF_GTPase-activating"/>
</dbReference>
<dbReference type="SMART" id="SM00105">
    <property type="entry name" value="ArfGap"/>
    <property type="match status" value="1"/>
</dbReference>
<proteinExistence type="predicted"/>
<feature type="region of interest" description="Disordered" evidence="6">
    <location>
        <begin position="231"/>
        <end position="272"/>
    </location>
</feature>
<dbReference type="Proteomes" id="UP001142055">
    <property type="component" value="Chromosome 3"/>
</dbReference>
<evidence type="ECO:0000256" key="2">
    <source>
        <dbReference type="ARBA" id="ARBA00022723"/>
    </source>
</evidence>
<dbReference type="InterPro" id="IPR037278">
    <property type="entry name" value="ARFGAP/RecO"/>
</dbReference>
<evidence type="ECO:0000256" key="6">
    <source>
        <dbReference type="SAM" id="MobiDB-lite"/>
    </source>
</evidence>
<accession>A0A9Q0M1I1</accession>
<dbReference type="OMA" id="SIQNMGN"/>
<dbReference type="InterPro" id="IPR044732">
    <property type="entry name" value="ArfGAP_SMAP1-like"/>
</dbReference>
<sequence length="475" mass="51803">MSLTKLERDKQKLIQDKCQQILTELLRDEDNKYCVDCDSKGPRWASWNLGIFLCIRCAGIHRNLGVHISKVKSVNLDSWTPEQVGSIQNMGNSKARAVYEANLPDTFTRPQADSSLETFIRAKYELKKYIAKEWVETTPKPAFDVEAELKREKDKKKSKIKSISPIGTQAELQSNPIPRPNTSVNGKSEKIQTQSTSTPKAESNSATTDLLGLDLTPSGNDEPFGFFASAESAKKEETVANNQQGKDPKTLEDEEKDFFSQRAPEKSEEKKLTKESILSLYSQAPSTGNVNGFLGNTVNTMNQFPSGNATFGAMNAPNQANVMASTNPFLANSANSAFMQSDFPHQQLVQGLTSLQLNTNPVPQMPLGNVQTTATGNTQGHLNWFGSGSTTGQVGANVSGLFGTNSSVANPFVDSNSTLNPLTSSSNILNFDLKPNGSTVQFPSTNTTGLAPNPLLNNMTNNSKETNTNQLANFW</sequence>
<dbReference type="OrthoDB" id="73919at2759"/>
<evidence type="ECO:0000313" key="9">
    <source>
        <dbReference type="Proteomes" id="UP001142055"/>
    </source>
</evidence>
<dbReference type="FunFam" id="1.10.220.150:FF:000009">
    <property type="entry name" value="stromal membrane-associated protein 1 isoform X1"/>
    <property type="match status" value="1"/>
</dbReference>
<feature type="region of interest" description="Disordered" evidence="6">
    <location>
        <begin position="154"/>
        <end position="207"/>
    </location>
</feature>
<dbReference type="PROSITE" id="PS50115">
    <property type="entry name" value="ARFGAP"/>
    <property type="match status" value="1"/>
</dbReference>
<keyword evidence="9" id="KW-1185">Reference proteome</keyword>
<dbReference type="SUPFAM" id="SSF57863">
    <property type="entry name" value="ArfGap/RecO-like zinc finger"/>
    <property type="match status" value="1"/>
</dbReference>
<evidence type="ECO:0000256" key="5">
    <source>
        <dbReference type="PROSITE-ProRule" id="PRU00288"/>
    </source>
</evidence>
<dbReference type="PANTHER" id="PTHR45705">
    <property type="entry name" value="FI20236P1"/>
    <property type="match status" value="1"/>
</dbReference>
<evidence type="ECO:0000256" key="4">
    <source>
        <dbReference type="ARBA" id="ARBA00022833"/>
    </source>
</evidence>
<organism evidence="8 9">
    <name type="scientific">Blomia tropicalis</name>
    <name type="common">Mite</name>
    <dbReference type="NCBI Taxonomy" id="40697"/>
    <lineage>
        <taxon>Eukaryota</taxon>
        <taxon>Metazoa</taxon>
        <taxon>Ecdysozoa</taxon>
        <taxon>Arthropoda</taxon>
        <taxon>Chelicerata</taxon>
        <taxon>Arachnida</taxon>
        <taxon>Acari</taxon>
        <taxon>Acariformes</taxon>
        <taxon>Sarcoptiformes</taxon>
        <taxon>Astigmata</taxon>
        <taxon>Glycyphagoidea</taxon>
        <taxon>Echimyopodidae</taxon>
        <taxon>Blomia</taxon>
    </lineage>
</organism>
<dbReference type="GO" id="GO:0005737">
    <property type="term" value="C:cytoplasm"/>
    <property type="evidence" value="ECO:0007669"/>
    <property type="project" value="TreeGrafter"/>
</dbReference>
<evidence type="ECO:0000259" key="7">
    <source>
        <dbReference type="PROSITE" id="PS50115"/>
    </source>
</evidence>
<dbReference type="Gene3D" id="1.10.220.150">
    <property type="entry name" value="Arf GTPase activating protein"/>
    <property type="match status" value="1"/>
</dbReference>
<dbReference type="EMBL" id="JAPWDV010000003">
    <property type="protein sequence ID" value="KAJ6217545.1"/>
    <property type="molecule type" value="Genomic_DNA"/>
</dbReference>
<gene>
    <name evidence="8" type="ORF">RDWZM_008702</name>
</gene>
<dbReference type="GO" id="GO:0005096">
    <property type="term" value="F:GTPase activator activity"/>
    <property type="evidence" value="ECO:0007669"/>
    <property type="project" value="UniProtKB-KW"/>
</dbReference>
<keyword evidence="4" id="KW-0862">Zinc</keyword>
<dbReference type="InterPro" id="IPR038508">
    <property type="entry name" value="ArfGAP_dom_sf"/>
</dbReference>